<dbReference type="AlphaFoldDB" id="A0A8E0S0E3"/>
<dbReference type="Pfam" id="PF04819">
    <property type="entry name" value="DUF716"/>
    <property type="match status" value="1"/>
</dbReference>
<organism evidence="8 9">
    <name type="scientific">Fasciolopsis buskii</name>
    <dbReference type="NCBI Taxonomy" id="27845"/>
    <lineage>
        <taxon>Eukaryota</taxon>
        <taxon>Metazoa</taxon>
        <taxon>Spiralia</taxon>
        <taxon>Lophotrochozoa</taxon>
        <taxon>Platyhelminthes</taxon>
        <taxon>Trematoda</taxon>
        <taxon>Digenea</taxon>
        <taxon>Plagiorchiida</taxon>
        <taxon>Echinostomata</taxon>
        <taxon>Echinostomatoidea</taxon>
        <taxon>Fasciolidae</taxon>
        <taxon>Fasciolopsis</taxon>
    </lineage>
</organism>
<evidence type="ECO:0000256" key="5">
    <source>
        <dbReference type="ARBA" id="ARBA00023136"/>
    </source>
</evidence>
<dbReference type="Proteomes" id="UP000728185">
    <property type="component" value="Unassembled WGS sequence"/>
</dbReference>
<dbReference type="GO" id="GO:0016020">
    <property type="term" value="C:membrane"/>
    <property type="evidence" value="ECO:0007669"/>
    <property type="project" value="UniProtKB-SubCell"/>
</dbReference>
<proteinExistence type="inferred from homology"/>
<evidence type="ECO:0000313" key="9">
    <source>
        <dbReference type="Proteomes" id="UP000728185"/>
    </source>
</evidence>
<evidence type="ECO:0000256" key="2">
    <source>
        <dbReference type="ARBA" id="ARBA00006948"/>
    </source>
</evidence>
<feature type="transmembrane region" description="Helical" evidence="7">
    <location>
        <begin position="109"/>
        <end position="133"/>
    </location>
</feature>
<reference evidence="8" key="1">
    <citation type="submission" date="2019-05" db="EMBL/GenBank/DDBJ databases">
        <title>Annotation for the trematode Fasciolopsis buski.</title>
        <authorList>
            <person name="Choi Y.-J."/>
        </authorList>
    </citation>
    <scope>NUCLEOTIDE SEQUENCE</scope>
    <source>
        <strain evidence="8">HT</strain>
        <tissue evidence="8">Whole worm</tissue>
    </source>
</reference>
<dbReference type="PANTHER" id="PTHR16007:SF15">
    <property type="entry name" value="TRANSMEMBRANE PROTEIN 45B"/>
    <property type="match status" value="1"/>
</dbReference>
<evidence type="ECO:0000313" key="8">
    <source>
        <dbReference type="EMBL" id="KAA0195634.1"/>
    </source>
</evidence>
<dbReference type="PANTHER" id="PTHR16007">
    <property type="entry name" value="EPIDIDYMAL MEMBRANE PROTEIN E9-RELATED"/>
    <property type="match status" value="1"/>
</dbReference>
<feature type="transmembrane region" description="Helical" evidence="7">
    <location>
        <begin position="28"/>
        <end position="47"/>
    </location>
</feature>
<evidence type="ECO:0000256" key="3">
    <source>
        <dbReference type="ARBA" id="ARBA00022692"/>
    </source>
</evidence>
<comment type="similarity">
    <text evidence="2">Belongs to the TMEM45 family.</text>
</comment>
<dbReference type="OrthoDB" id="551896at2759"/>
<evidence type="ECO:0000256" key="6">
    <source>
        <dbReference type="SAM" id="MobiDB-lite"/>
    </source>
</evidence>
<accession>A0A8E0S0E3</accession>
<evidence type="ECO:0000256" key="7">
    <source>
        <dbReference type="SAM" id="Phobius"/>
    </source>
</evidence>
<evidence type="ECO:0000256" key="4">
    <source>
        <dbReference type="ARBA" id="ARBA00022989"/>
    </source>
</evidence>
<feature type="transmembrane region" description="Helical" evidence="7">
    <location>
        <begin position="231"/>
        <end position="257"/>
    </location>
</feature>
<keyword evidence="4 7" id="KW-1133">Transmembrane helix</keyword>
<feature type="compositionally biased region" description="Basic and acidic residues" evidence="6">
    <location>
        <begin position="276"/>
        <end position="287"/>
    </location>
</feature>
<dbReference type="EMBL" id="LUCM01003558">
    <property type="protein sequence ID" value="KAA0195634.1"/>
    <property type="molecule type" value="Genomic_DNA"/>
</dbReference>
<gene>
    <name evidence="8" type="ORF">FBUS_01704</name>
</gene>
<dbReference type="InterPro" id="IPR006904">
    <property type="entry name" value="DUF716"/>
</dbReference>
<dbReference type="InterPro" id="IPR042127">
    <property type="entry name" value="TMEM45"/>
</dbReference>
<keyword evidence="5 7" id="KW-0472">Membrane</keyword>
<keyword evidence="3 7" id="KW-0812">Transmembrane</keyword>
<name>A0A8E0S0E3_9TREM</name>
<feature type="region of interest" description="Disordered" evidence="6">
    <location>
        <begin position="267"/>
        <end position="287"/>
    </location>
</feature>
<keyword evidence="9" id="KW-1185">Reference proteome</keyword>
<protein>
    <submittedName>
        <fullName evidence="8">Transmembrane protein 45B</fullName>
    </submittedName>
</protein>
<comment type="caution">
    <text evidence="8">The sequence shown here is derived from an EMBL/GenBank/DDBJ whole genome shotgun (WGS) entry which is preliminary data.</text>
</comment>
<feature type="transmembrane region" description="Helical" evidence="7">
    <location>
        <begin position="86"/>
        <end position="103"/>
    </location>
</feature>
<sequence length="306" mass="34275">MNHTTGSVHMVEVGSHNHGKPIGNEGLFLSHAYVGTFLLGLGMWWWIQALRHCYSSVRFGIRKYTAQISHGCGCCPNHMSEGVAKVIICLIGMGIEAGTISLGRHRDYAYYPFYTAMLMAGVIDIVTSTKVFLPDGLDYMMHSLPFVFQAYCMRAQAYDQPHVTATCRHLSSYIGVLAAAAIFGEMVSRQQFLLSWVKCFTVMLCGAWFWQTGLLLNPPFAKPWAEDSHNNVMYAAIVCAWQMFFVSVIQIFILIIVAKCLGTSTDWTQSSGARGDSVDRYGRSMHTDPRHNVQYTKLLNSEEPNE</sequence>
<comment type="subcellular location">
    <subcellularLocation>
        <location evidence="1">Membrane</location>
        <topology evidence="1">Multi-pass membrane protein</topology>
    </subcellularLocation>
</comment>
<feature type="transmembrane region" description="Helical" evidence="7">
    <location>
        <begin position="192"/>
        <end position="211"/>
    </location>
</feature>
<evidence type="ECO:0000256" key="1">
    <source>
        <dbReference type="ARBA" id="ARBA00004141"/>
    </source>
</evidence>